<accession>A0A077R6D9</accession>
<dbReference type="InterPro" id="IPR026832">
    <property type="entry name" value="Asteroid"/>
</dbReference>
<dbReference type="AlphaFoldDB" id="A0A077R6D9"/>
<dbReference type="EMBL" id="HG529546">
    <property type="protein sequence ID" value="CDI52674.1"/>
    <property type="molecule type" value="Genomic_DNA"/>
</dbReference>
<feature type="region of interest" description="Disordered" evidence="4">
    <location>
        <begin position="606"/>
        <end position="650"/>
    </location>
</feature>
<dbReference type="PROSITE" id="PS00841">
    <property type="entry name" value="XPG_1"/>
    <property type="match status" value="1"/>
</dbReference>
<evidence type="ECO:0000256" key="2">
    <source>
        <dbReference type="ARBA" id="ARBA00022763"/>
    </source>
</evidence>
<dbReference type="GO" id="GO:0016788">
    <property type="term" value="F:hydrolase activity, acting on ester bonds"/>
    <property type="evidence" value="ECO:0007669"/>
    <property type="project" value="InterPro"/>
</dbReference>
<feature type="domain" description="XPG N-terminal" evidence="5">
    <location>
        <begin position="1"/>
        <end position="106"/>
    </location>
</feature>
<feature type="compositionally biased region" description="Polar residues" evidence="4">
    <location>
        <begin position="465"/>
        <end position="480"/>
    </location>
</feature>
<dbReference type="GO" id="GO:0004518">
    <property type="term" value="F:nuclease activity"/>
    <property type="evidence" value="ECO:0007669"/>
    <property type="project" value="InterPro"/>
</dbReference>
<dbReference type="InterPro" id="IPR006084">
    <property type="entry name" value="XPG/Rad2"/>
</dbReference>
<feature type="compositionally biased region" description="Low complexity" evidence="4">
    <location>
        <begin position="351"/>
        <end position="372"/>
    </location>
</feature>
<dbReference type="InterPro" id="IPR006085">
    <property type="entry name" value="XPG_DNA_repair_N"/>
</dbReference>
<dbReference type="Pfam" id="PF00752">
    <property type="entry name" value="XPG_N"/>
    <property type="match status" value="1"/>
</dbReference>
<dbReference type="PRINTS" id="PR00853">
    <property type="entry name" value="XPGRADSUPER"/>
</dbReference>
<evidence type="ECO:0000313" key="6">
    <source>
        <dbReference type="EMBL" id="CDI52674.1"/>
    </source>
</evidence>
<evidence type="ECO:0000256" key="3">
    <source>
        <dbReference type="ARBA" id="ARBA00023204"/>
    </source>
</evidence>
<feature type="compositionally biased region" description="Acidic residues" evidence="4">
    <location>
        <begin position="622"/>
        <end position="632"/>
    </location>
</feature>
<evidence type="ECO:0000256" key="1">
    <source>
        <dbReference type="ARBA" id="ARBA00007398"/>
    </source>
</evidence>
<feature type="region of interest" description="Disordered" evidence="4">
    <location>
        <begin position="348"/>
        <end position="372"/>
    </location>
</feature>
<feature type="region of interest" description="Disordered" evidence="4">
    <location>
        <begin position="465"/>
        <end position="490"/>
    </location>
</feature>
<keyword evidence="2" id="KW-0227">DNA damage</keyword>
<dbReference type="PANTHER" id="PTHR15665">
    <property type="entry name" value="ASTEROID PROTEIN"/>
    <property type="match status" value="1"/>
</dbReference>
<keyword evidence="3" id="KW-0234">DNA repair</keyword>
<protein>
    <submittedName>
        <fullName evidence="6">Pin domain-like protein</fullName>
    </submittedName>
</protein>
<comment type="similarity">
    <text evidence="1">Belongs to the asteroid family.</text>
</comment>
<dbReference type="SUPFAM" id="SSF88723">
    <property type="entry name" value="PIN domain-like"/>
    <property type="match status" value="1"/>
</dbReference>
<dbReference type="InterPro" id="IPR029060">
    <property type="entry name" value="PIN-like_dom_sf"/>
</dbReference>
<dbReference type="PANTHER" id="PTHR15665:SF1">
    <property type="entry name" value="PROTEIN ASTEROID HOMOLOG 1"/>
    <property type="match status" value="1"/>
</dbReference>
<proteinExistence type="inferred from homology"/>
<reference evidence="6" key="1">
    <citation type="journal article" date="2014" name="Genome Biol. Evol.">
        <title>Gene Loss Rather Than Gene Gain Is Associated with a Host Jump from Monocots to Dicots in the Smut Fungus Melanopsichium pennsylvanicum.</title>
        <authorList>
            <person name="Sharma R."/>
            <person name="Mishra B."/>
            <person name="Runge F."/>
            <person name="Thines M."/>
        </authorList>
    </citation>
    <scope>NUCLEOTIDE SEQUENCE</scope>
    <source>
        <strain evidence="6">4</strain>
    </source>
</reference>
<dbReference type="InterPro" id="IPR019974">
    <property type="entry name" value="XPG_CS"/>
</dbReference>
<organism evidence="6">
    <name type="scientific">Melanopsichium pennsylvanicum 4</name>
    <dbReference type="NCBI Taxonomy" id="1398559"/>
    <lineage>
        <taxon>Eukaryota</taxon>
        <taxon>Fungi</taxon>
        <taxon>Dikarya</taxon>
        <taxon>Basidiomycota</taxon>
        <taxon>Ustilaginomycotina</taxon>
        <taxon>Ustilaginomycetes</taxon>
        <taxon>Ustilaginales</taxon>
        <taxon>Ustilaginaceae</taxon>
        <taxon>Melanopsichium</taxon>
    </lineage>
</organism>
<dbReference type="GO" id="GO:0006281">
    <property type="term" value="P:DNA repair"/>
    <property type="evidence" value="ECO:0007669"/>
    <property type="project" value="UniProtKB-KW"/>
</dbReference>
<sequence>MGVKGLTSFVNKIKHAVSQQVTVSVNGSDACSSSSATGGPFVIDGWAWIYRAYLDHFTESLRGGEYIGYTLHVRHFVNALRSAGLEPIFVFDGPYLPLKIPTVLQRMGDTAASNSAFMRSSFRCKPGFQISKGVFPPLLYDSTLEALRQCNVRITVEEIEADSAVAELADRLSGWAVSYDSDFFVLCARGTQCRGYVPLDTISYLVKPFSKEQTEGSQTASATAFEDDGFAPVGKHGKAKGHRTDRIAQVDVQISVLDRPPTWPQEGTLTGIRFTSYSSTKVAAALGIPTSMLALLAALVGNDYTAPIQRRILDPALPYGPQRITYIANAIKTETLRMASSSGNHITATLRSGTATPSATTTRTGLGRAGSSWGSLAARDAGSSTTSATATPVGDAMHPKLDKALAALALNDPVRFMVRSVVERILADVSRYSREAYVTSGEQEDLIDAVIDSVCTYSLLSDPSATHHSTPGTQFFSNSSKSDESHGQGLSHYRKAYTKGHFDRMLVESLTQRFCMNRMAPEDPDQKSIQTTHARDLRNFTFSTLFCTWGMNWARDTLEEPLCEVEDDEDVEALVAHKGAIPILAGPGPNKVNWDQEGDPEELIPVQTPPSSFGSSMYRDDVDQEEEEEDEKDEVRSRPASAAGLVAEEDEGVKPAPAIYDYTRKGDRYVSELCPILSLDALVARHKQQLNVEPPQALRKYLRA</sequence>
<evidence type="ECO:0000259" key="5">
    <source>
        <dbReference type="Pfam" id="PF00752"/>
    </source>
</evidence>
<evidence type="ECO:0000256" key="4">
    <source>
        <dbReference type="SAM" id="MobiDB-lite"/>
    </source>
</evidence>
<name>A0A077R6D9_9BASI</name>
<dbReference type="Gene3D" id="3.40.50.1010">
    <property type="entry name" value="5'-nuclease"/>
    <property type="match status" value="1"/>
</dbReference>